<dbReference type="PROSITE" id="PS50943">
    <property type="entry name" value="HTH_CROC1"/>
    <property type="match status" value="1"/>
</dbReference>
<evidence type="ECO:0000259" key="1">
    <source>
        <dbReference type="PROSITE" id="PS50943"/>
    </source>
</evidence>
<comment type="caution">
    <text evidence="2">The sequence shown here is derived from an EMBL/GenBank/DDBJ whole genome shotgun (WGS) entry which is preliminary data.</text>
</comment>
<name>A0A0A2MBI3_9FLAO</name>
<keyword evidence="2" id="KW-0238">DNA-binding</keyword>
<dbReference type="Pfam" id="PF01381">
    <property type="entry name" value="HTH_3"/>
    <property type="match status" value="1"/>
</dbReference>
<dbReference type="RefSeq" id="WP_026981527.1">
    <property type="nucleotide sequence ID" value="NZ_JRLW01000004.1"/>
</dbReference>
<dbReference type="InterPro" id="IPR001387">
    <property type="entry name" value="Cro/C1-type_HTH"/>
</dbReference>
<dbReference type="SMART" id="SM00530">
    <property type="entry name" value="HTH_XRE"/>
    <property type="match status" value="1"/>
</dbReference>
<dbReference type="OrthoDB" id="1034290at2"/>
<gene>
    <name evidence="2" type="ORF">Q764_05425</name>
</gene>
<dbReference type="GO" id="GO:0003677">
    <property type="term" value="F:DNA binding"/>
    <property type="evidence" value="ECO:0007669"/>
    <property type="project" value="UniProtKB-KW"/>
</dbReference>
<organism evidence="2 3">
    <name type="scientific">Flavobacterium suncheonense GH29-5 = DSM 17707</name>
    <dbReference type="NCBI Taxonomy" id="1121899"/>
    <lineage>
        <taxon>Bacteria</taxon>
        <taxon>Pseudomonadati</taxon>
        <taxon>Bacteroidota</taxon>
        <taxon>Flavobacteriia</taxon>
        <taxon>Flavobacteriales</taxon>
        <taxon>Flavobacteriaceae</taxon>
        <taxon>Flavobacterium</taxon>
    </lineage>
</organism>
<dbReference type="CDD" id="cd00093">
    <property type="entry name" value="HTH_XRE"/>
    <property type="match status" value="1"/>
</dbReference>
<dbReference type="InterPro" id="IPR010982">
    <property type="entry name" value="Lambda_DNA-bd_dom_sf"/>
</dbReference>
<reference evidence="2 3" key="1">
    <citation type="submission" date="2013-09" db="EMBL/GenBank/DDBJ databases">
        <authorList>
            <person name="Zeng Z."/>
            <person name="Chen C."/>
        </authorList>
    </citation>
    <scope>NUCLEOTIDE SEQUENCE [LARGE SCALE GENOMIC DNA]</scope>
    <source>
        <strain evidence="2 3">GH29-5</strain>
    </source>
</reference>
<sequence>MVNIDDFVKRLEIIFEYYGLSASGFADRIGVQRSSLSHLLSGRNKPSLDFVMKITEVFPEVDLYWILNGKGNFPKSENNEPVIQKPETVSTLFSENRNEVSKDQNEQPDLFTKPSVEKNRVNENSEEKFSNTRNFETLKNNSDIDRIVVFYKNGTFKNYIPE</sequence>
<dbReference type="eggNOG" id="COG3093">
    <property type="taxonomic scope" value="Bacteria"/>
</dbReference>
<evidence type="ECO:0000313" key="3">
    <source>
        <dbReference type="Proteomes" id="UP000030121"/>
    </source>
</evidence>
<feature type="domain" description="HTH cro/C1-type" evidence="1">
    <location>
        <begin position="11"/>
        <end position="66"/>
    </location>
</feature>
<dbReference type="Gene3D" id="1.10.260.40">
    <property type="entry name" value="lambda repressor-like DNA-binding domains"/>
    <property type="match status" value="1"/>
</dbReference>
<dbReference type="SUPFAM" id="SSF47413">
    <property type="entry name" value="lambda repressor-like DNA-binding domains"/>
    <property type="match status" value="1"/>
</dbReference>
<dbReference type="Proteomes" id="UP000030121">
    <property type="component" value="Unassembled WGS sequence"/>
</dbReference>
<dbReference type="STRING" id="1121899.GCA_000430025_01295"/>
<evidence type="ECO:0000313" key="2">
    <source>
        <dbReference type="EMBL" id="KGO90047.1"/>
    </source>
</evidence>
<accession>A0A0A2MBI3</accession>
<dbReference type="EMBL" id="JRLW01000004">
    <property type="protein sequence ID" value="KGO90047.1"/>
    <property type="molecule type" value="Genomic_DNA"/>
</dbReference>
<protein>
    <submittedName>
        <fullName evidence="2">DNA-binding protein</fullName>
    </submittedName>
</protein>
<proteinExistence type="predicted"/>
<dbReference type="AlphaFoldDB" id="A0A0A2MBI3"/>
<keyword evidence="3" id="KW-1185">Reference proteome</keyword>